<protein>
    <submittedName>
        <fullName evidence="1">Uncharacterized protein</fullName>
    </submittedName>
</protein>
<proteinExistence type="predicted"/>
<evidence type="ECO:0000313" key="2">
    <source>
        <dbReference type="Proteomes" id="UP001244295"/>
    </source>
</evidence>
<comment type="caution">
    <text evidence="1">The sequence shown here is derived from an EMBL/GenBank/DDBJ whole genome shotgun (WGS) entry which is preliminary data.</text>
</comment>
<name>A0AAW8DQ46_9BURK</name>
<dbReference type="RefSeq" id="WP_139705889.1">
    <property type="nucleotide sequence ID" value="NZ_BKDH01000001.1"/>
</dbReference>
<reference evidence="1" key="1">
    <citation type="submission" date="2023-07" db="EMBL/GenBank/DDBJ databases">
        <title>Sorghum-associated microbial communities from plants grown in Nebraska, USA.</title>
        <authorList>
            <person name="Schachtman D."/>
        </authorList>
    </citation>
    <scope>NUCLEOTIDE SEQUENCE</scope>
    <source>
        <strain evidence="1">DS2795</strain>
    </source>
</reference>
<dbReference type="GeneID" id="82268086"/>
<dbReference type="AlphaFoldDB" id="A0AAW8DQ46"/>
<organism evidence="1 2">
    <name type="scientific">Variovorax boronicumulans</name>
    <dbReference type="NCBI Taxonomy" id="436515"/>
    <lineage>
        <taxon>Bacteria</taxon>
        <taxon>Pseudomonadati</taxon>
        <taxon>Pseudomonadota</taxon>
        <taxon>Betaproteobacteria</taxon>
        <taxon>Burkholderiales</taxon>
        <taxon>Comamonadaceae</taxon>
        <taxon>Variovorax</taxon>
    </lineage>
</organism>
<gene>
    <name evidence="1" type="ORF">J2W25_000613</name>
</gene>
<accession>A0AAW8DQ46</accession>
<evidence type="ECO:0000313" key="1">
    <source>
        <dbReference type="EMBL" id="MDP9921608.1"/>
    </source>
</evidence>
<sequence>MSDLARTTSYVVPYVVHVKGQNFTLKDVMVAADIYRLRIEEQIGDPLRVVKCFQAWSKERHHGIEHLNRTEARLAREWLNAQHQADKAARQLLSSPQTLGFDFKLR</sequence>
<dbReference type="EMBL" id="JAUSRR010000001">
    <property type="protein sequence ID" value="MDP9921608.1"/>
    <property type="molecule type" value="Genomic_DNA"/>
</dbReference>
<dbReference type="Proteomes" id="UP001244295">
    <property type="component" value="Unassembled WGS sequence"/>
</dbReference>